<dbReference type="Pfam" id="PF05685">
    <property type="entry name" value="Uma2"/>
    <property type="match status" value="1"/>
</dbReference>
<sequence>MVQAPYSLETLYPDSDGKPMAENTEQYEWIVRLATNLKYLLKDREVFVAADLLWYPVQVEAPPAPSQAPDVMVALGRPPGYRGSYKQWEEDNIAPQVVFEILSPTNTRREMAEKQKFYEHYGVLETYYYDPERKDFWGFARQNEDDIYTLITALYLPWTSPLLQIRFELFEDGLTVFHPNGEPFAEPEASLLERDRARLEQEQAQAERDRAQAERDRALSREEQAQAKLNQALAKLQELGIDPETI</sequence>
<dbReference type="GO" id="GO:0004519">
    <property type="term" value="F:endonuclease activity"/>
    <property type="evidence" value="ECO:0007669"/>
    <property type="project" value="UniProtKB-KW"/>
</dbReference>
<evidence type="ECO:0000313" key="4">
    <source>
        <dbReference type="Proteomes" id="UP001231370"/>
    </source>
</evidence>
<keyword evidence="3" id="KW-0540">Nuclease</keyword>
<organism evidence="3 4">
    <name type="scientific">Roseofilum halophilum BLCC-M91</name>
    <dbReference type="NCBI Taxonomy" id="3022259"/>
    <lineage>
        <taxon>Bacteria</taxon>
        <taxon>Bacillati</taxon>
        <taxon>Cyanobacteriota</taxon>
        <taxon>Cyanophyceae</taxon>
        <taxon>Desertifilales</taxon>
        <taxon>Desertifilaceae</taxon>
        <taxon>Roseofilum</taxon>
        <taxon>Roseofilum halophilum</taxon>
    </lineage>
</organism>
<feature type="region of interest" description="Disordered" evidence="1">
    <location>
        <begin position="200"/>
        <end position="222"/>
    </location>
</feature>
<dbReference type="RefSeq" id="WP_283763253.1">
    <property type="nucleotide sequence ID" value="NZ_JAQPOK010000098.1"/>
</dbReference>
<dbReference type="InterPro" id="IPR011335">
    <property type="entry name" value="Restrct_endonuc-II-like"/>
</dbReference>
<dbReference type="PANTHER" id="PTHR33352:SF2">
    <property type="entry name" value="SLL0995 PROTEIN"/>
    <property type="match status" value="1"/>
</dbReference>
<dbReference type="PANTHER" id="PTHR33352">
    <property type="entry name" value="SLR1095 PROTEIN"/>
    <property type="match status" value="1"/>
</dbReference>
<evidence type="ECO:0000256" key="1">
    <source>
        <dbReference type="SAM" id="MobiDB-lite"/>
    </source>
</evidence>
<proteinExistence type="predicted"/>
<evidence type="ECO:0000313" key="3">
    <source>
        <dbReference type="EMBL" id="MDJ1179950.1"/>
    </source>
</evidence>
<reference evidence="3 4" key="1">
    <citation type="submission" date="2023-01" db="EMBL/GenBank/DDBJ databases">
        <title>Novel diversity within Roseofilum (Cyanobacteria; Desertifilaceae) from marine benthic mats with descriptions of four novel species.</title>
        <authorList>
            <person name="Wang Y."/>
            <person name="Berthold D.E."/>
            <person name="Hu J."/>
            <person name="Lefler F.W."/>
            <person name="Laughinghouse H.D. IV."/>
        </authorList>
    </citation>
    <scope>NUCLEOTIDE SEQUENCE [LARGE SCALE GENOMIC DNA]</scope>
    <source>
        <strain evidence="3 4">BLCC-M91</strain>
    </source>
</reference>
<comment type="caution">
    <text evidence="3">The sequence shown here is derived from an EMBL/GenBank/DDBJ whole genome shotgun (WGS) entry which is preliminary data.</text>
</comment>
<dbReference type="EMBL" id="JAQPOK010000098">
    <property type="protein sequence ID" value="MDJ1179950.1"/>
    <property type="molecule type" value="Genomic_DNA"/>
</dbReference>
<dbReference type="InterPro" id="IPR008538">
    <property type="entry name" value="Uma2"/>
</dbReference>
<feature type="domain" description="Putative restriction endonuclease" evidence="2">
    <location>
        <begin position="32"/>
        <end position="162"/>
    </location>
</feature>
<dbReference type="CDD" id="cd06260">
    <property type="entry name" value="DUF820-like"/>
    <property type="match status" value="1"/>
</dbReference>
<evidence type="ECO:0000259" key="2">
    <source>
        <dbReference type="Pfam" id="PF05685"/>
    </source>
</evidence>
<dbReference type="Gene3D" id="3.90.1570.10">
    <property type="entry name" value="tt1808, chain A"/>
    <property type="match status" value="1"/>
</dbReference>
<protein>
    <submittedName>
        <fullName evidence="3">Uma2 family endonuclease</fullName>
    </submittedName>
</protein>
<keyword evidence="3" id="KW-0378">Hydrolase</keyword>
<accession>A0ABT7BL98</accession>
<keyword evidence="3" id="KW-0255">Endonuclease</keyword>
<gene>
    <name evidence="3" type="ORF">PJF56_13865</name>
</gene>
<keyword evidence="4" id="KW-1185">Reference proteome</keyword>
<dbReference type="InterPro" id="IPR012296">
    <property type="entry name" value="Nuclease_put_TT1808"/>
</dbReference>
<dbReference type="Proteomes" id="UP001231370">
    <property type="component" value="Unassembled WGS sequence"/>
</dbReference>
<name>A0ABT7BL98_9CYAN</name>
<dbReference type="SUPFAM" id="SSF52980">
    <property type="entry name" value="Restriction endonuclease-like"/>
    <property type="match status" value="1"/>
</dbReference>